<evidence type="ECO:0000313" key="1">
    <source>
        <dbReference type="EMBL" id="KZL50340.1"/>
    </source>
</evidence>
<organism evidence="1 2">
    <name type="scientific">Nodularia spumigena CENA596</name>
    <dbReference type="NCBI Taxonomy" id="1819295"/>
    <lineage>
        <taxon>Bacteria</taxon>
        <taxon>Bacillati</taxon>
        <taxon>Cyanobacteriota</taxon>
        <taxon>Cyanophyceae</taxon>
        <taxon>Nostocales</taxon>
        <taxon>Nodulariaceae</taxon>
        <taxon>Nodularia</taxon>
    </lineage>
</organism>
<accession>A0A166JZ47</accession>
<reference evidence="1 2" key="1">
    <citation type="submission" date="2016-04" db="EMBL/GenBank/DDBJ databases">
        <title>Draft Genome Assembly of the Bloom-forming Cyanobacterium Nodularia spumigena Strain CENA596 in Shrimp Production Ponds.</title>
        <authorList>
            <person name="Popin R.V."/>
            <person name="Rigonato J."/>
            <person name="Abreu V.A."/>
            <person name="Andreote A.P."/>
            <person name="Silveira S.B."/>
            <person name="Odebrecht C."/>
            <person name="Fiore M.F."/>
        </authorList>
    </citation>
    <scope>NUCLEOTIDE SEQUENCE [LARGE SCALE GENOMIC DNA]</scope>
    <source>
        <strain evidence="1 2">CENA596</strain>
    </source>
</reference>
<sequence>MSQAQGCAVEFITGDGFYSDQNGKSDYTHELES</sequence>
<evidence type="ECO:0000313" key="2">
    <source>
        <dbReference type="Proteomes" id="UP000076555"/>
    </source>
</evidence>
<proteinExistence type="predicted"/>
<dbReference type="Proteomes" id="UP000076555">
    <property type="component" value="Unassembled WGS sequence"/>
</dbReference>
<protein>
    <submittedName>
        <fullName evidence="1">2-octaprenyl-6-methoxyphenyl hydroxylase</fullName>
    </submittedName>
</protein>
<dbReference type="AlphaFoldDB" id="A0A166JZ47"/>
<name>A0A166JZ47_NODSP</name>
<comment type="caution">
    <text evidence="1">The sequence shown here is derived from an EMBL/GenBank/DDBJ whole genome shotgun (WGS) entry which is preliminary data.</text>
</comment>
<gene>
    <name evidence="1" type="ORF">A2T98_08020</name>
</gene>
<dbReference type="EMBL" id="LWAJ01000093">
    <property type="protein sequence ID" value="KZL50340.1"/>
    <property type="molecule type" value="Genomic_DNA"/>
</dbReference>